<keyword evidence="6" id="KW-1185">Reference proteome</keyword>
<dbReference type="SUPFAM" id="SSF55073">
    <property type="entry name" value="Nucleotide cyclase"/>
    <property type="match status" value="1"/>
</dbReference>
<proteinExistence type="predicted"/>
<keyword evidence="3" id="KW-0812">Transmembrane</keyword>
<comment type="caution">
    <text evidence="5">The sequence shown here is derived from an EMBL/GenBank/DDBJ whole genome shotgun (WGS) entry which is preliminary data.</text>
</comment>
<evidence type="ECO:0000256" key="3">
    <source>
        <dbReference type="SAM" id="Phobius"/>
    </source>
</evidence>
<dbReference type="RefSeq" id="WP_230370936.1">
    <property type="nucleotide sequence ID" value="NZ_WLYX01000001.1"/>
</dbReference>
<name>A0A844GF21_9NEIS</name>
<evidence type="ECO:0000259" key="4">
    <source>
        <dbReference type="PROSITE" id="PS50887"/>
    </source>
</evidence>
<evidence type="ECO:0000313" key="5">
    <source>
        <dbReference type="EMBL" id="MTD33818.1"/>
    </source>
</evidence>
<keyword evidence="3" id="KW-1133">Transmembrane helix</keyword>
<reference evidence="5 6" key="1">
    <citation type="submission" date="2019-11" db="EMBL/GenBank/DDBJ databases">
        <title>Draft genome sequence of Paludibacterium sp. dN18-1.</title>
        <authorList>
            <person name="Im W.-T."/>
        </authorList>
    </citation>
    <scope>NUCLEOTIDE SEQUENCE [LARGE SCALE GENOMIC DNA]</scope>
    <source>
        <strain evidence="6">dN 18-1</strain>
    </source>
</reference>
<comment type="catalytic activity">
    <reaction evidence="2">
        <text>2 GTP = 3',3'-c-di-GMP + 2 diphosphate</text>
        <dbReference type="Rhea" id="RHEA:24898"/>
        <dbReference type="ChEBI" id="CHEBI:33019"/>
        <dbReference type="ChEBI" id="CHEBI:37565"/>
        <dbReference type="ChEBI" id="CHEBI:58805"/>
        <dbReference type="EC" id="2.7.7.65"/>
    </reaction>
</comment>
<dbReference type="EMBL" id="WLYX01000001">
    <property type="protein sequence ID" value="MTD33818.1"/>
    <property type="molecule type" value="Genomic_DNA"/>
</dbReference>
<dbReference type="PANTHER" id="PTHR45138:SF9">
    <property type="entry name" value="DIGUANYLATE CYCLASE DGCM-RELATED"/>
    <property type="match status" value="1"/>
</dbReference>
<gene>
    <name evidence="5" type="ORF">GKE73_14680</name>
</gene>
<dbReference type="SMART" id="SM00267">
    <property type="entry name" value="GGDEF"/>
    <property type="match status" value="1"/>
</dbReference>
<dbReference type="Pfam" id="PF00990">
    <property type="entry name" value="GGDEF"/>
    <property type="match status" value="1"/>
</dbReference>
<dbReference type="InterPro" id="IPR000160">
    <property type="entry name" value="GGDEF_dom"/>
</dbReference>
<evidence type="ECO:0000256" key="2">
    <source>
        <dbReference type="ARBA" id="ARBA00034247"/>
    </source>
</evidence>
<feature type="domain" description="GGDEF" evidence="4">
    <location>
        <begin position="144"/>
        <end position="276"/>
    </location>
</feature>
<dbReference type="AlphaFoldDB" id="A0A844GF21"/>
<dbReference type="CDD" id="cd01949">
    <property type="entry name" value="GGDEF"/>
    <property type="match status" value="1"/>
</dbReference>
<dbReference type="EC" id="2.7.7.65" evidence="1"/>
<accession>A0A844GF21</accession>
<protein>
    <recommendedName>
        <fullName evidence="1">diguanylate cyclase</fullName>
        <ecNumber evidence="1">2.7.7.65</ecNumber>
    </recommendedName>
</protein>
<dbReference type="InterPro" id="IPR043128">
    <property type="entry name" value="Rev_trsase/Diguanyl_cyclase"/>
</dbReference>
<dbReference type="PROSITE" id="PS50887">
    <property type="entry name" value="GGDEF"/>
    <property type="match status" value="1"/>
</dbReference>
<dbReference type="GO" id="GO:0052621">
    <property type="term" value="F:diguanylate cyclase activity"/>
    <property type="evidence" value="ECO:0007669"/>
    <property type="project" value="UniProtKB-EC"/>
</dbReference>
<sequence length="276" mass="30322">MTLPRLFILQEYLVLPLLAWMALKSKMAGVALGMTIVGITTAIMIHYGLNPLGMLQANLALTTLGAYILCVSIPMLVLGTALDQLDEQNAHLEQIVSARTTALVEANAELQALAHHDPLTGAANRRYFIEETEKNILRAQRYEEPLCICILDIDHFKAINDQYGHGMGDQVLKQLATLCQSLLRESDLFARWGGEEFVILLPGVDIHEALQVADKLRMAVASSPIRFGQLQIAVSFSAGVAQCRANEDLDSMLSRADQGLYRAKASGRNRVLHTAD</sequence>
<organism evidence="5 6">
    <name type="scientific">Paludibacterium denitrificans</name>
    <dbReference type="NCBI Taxonomy" id="2675226"/>
    <lineage>
        <taxon>Bacteria</taxon>
        <taxon>Pseudomonadati</taxon>
        <taxon>Pseudomonadota</taxon>
        <taxon>Betaproteobacteria</taxon>
        <taxon>Neisseriales</taxon>
        <taxon>Chromobacteriaceae</taxon>
        <taxon>Paludibacterium</taxon>
    </lineage>
</organism>
<evidence type="ECO:0000313" key="6">
    <source>
        <dbReference type="Proteomes" id="UP000446658"/>
    </source>
</evidence>
<dbReference type="FunFam" id="3.30.70.270:FF:000001">
    <property type="entry name" value="Diguanylate cyclase domain protein"/>
    <property type="match status" value="1"/>
</dbReference>
<dbReference type="Gene3D" id="3.30.70.270">
    <property type="match status" value="1"/>
</dbReference>
<feature type="transmembrane region" description="Helical" evidence="3">
    <location>
        <begin position="30"/>
        <end position="49"/>
    </location>
</feature>
<dbReference type="InterPro" id="IPR029787">
    <property type="entry name" value="Nucleotide_cyclase"/>
</dbReference>
<dbReference type="Proteomes" id="UP000446658">
    <property type="component" value="Unassembled WGS sequence"/>
</dbReference>
<dbReference type="NCBIfam" id="TIGR00254">
    <property type="entry name" value="GGDEF"/>
    <property type="match status" value="1"/>
</dbReference>
<evidence type="ECO:0000256" key="1">
    <source>
        <dbReference type="ARBA" id="ARBA00012528"/>
    </source>
</evidence>
<dbReference type="InterPro" id="IPR050469">
    <property type="entry name" value="Diguanylate_Cyclase"/>
</dbReference>
<dbReference type="PANTHER" id="PTHR45138">
    <property type="entry name" value="REGULATORY COMPONENTS OF SENSORY TRANSDUCTION SYSTEM"/>
    <property type="match status" value="1"/>
</dbReference>
<feature type="transmembrane region" description="Helical" evidence="3">
    <location>
        <begin position="55"/>
        <end position="78"/>
    </location>
</feature>
<keyword evidence="3" id="KW-0472">Membrane</keyword>